<dbReference type="Proteomes" id="UP001431783">
    <property type="component" value="Unassembled WGS sequence"/>
</dbReference>
<dbReference type="GO" id="GO:0034709">
    <property type="term" value="C:methylosome"/>
    <property type="evidence" value="ECO:0007669"/>
    <property type="project" value="TreeGrafter"/>
</dbReference>
<dbReference type="PANTHER" id="PTHR46853">
    <property type="entry name" value="METHYLOSOME PROTEIN 50"/>
    <property type="match status" value="1"/>
</dbReference>
<sequence length="295" mass="34380">MSRSLFLDFNSIGEAFVSFAYIDRKYCTGITRYYRSCNEFNITSPGYFQGASCCDGKFLEDRTIVLAENTGRLRVIKVDEEYEKYVLDTVDSMRFRTIREIAVWKNSLDVAVCLEERIMIFDVKAHVHSDYFEGHTEYIYSVDTFKEHQHCFVTCGADKKALLWDKRDVSYSLVLYVHEFWALKSIAWNQINDNQIACGTLAGEVYLLDKRKPESFVDVYHCPMTNIHRISMNENSNQLAICGDTEEVVVLDCTHNDLKNVYSNSEHESYVRGMKFRDNVLYTCAFTPQIYKHEL</sequence>
<accession>A0AAW1UR21</accession>
<dbReference type="InterPro" id="IPR036322">
    <property type="entry name" value="WD40_repeat_dom_sf"/>
</dbReference>
<name>A0AAW1UR21_9CUCU</name>
<dbReference type="InterPro" id="IPR001680">
    <property type="entry name" value="WD40_rpt"/>
</dbReference>
<organism evidence="3 4">
    <name type="scientific">Henosepilachna vigintioctopunctata</name>
    <dbReference type="NCBI Taxonomy" id="420089"/>
    <lineage>
        <taxon>Eukaryota</taxon>
        <taxon>Metazoa</taxon>
        <taxon>Ecdysozoa</taxon>
        <taxon>Arthropoda</taxon>
        <taxon>Hexapoda</taxon>
        <taxon>Insecta</taxon>
        <taxon>Pterygota</taxon>
        <taxon>Neoptera</taxon>
        <taxon>Endopterygota</taxon>
        <taxon>Coleoptera</taxon>
        <taxon>Polyphaga</taxon>
        <taxon>Cucujiformia</taxon>
        <taxon>Coccinelloidea</taxon>
        <taxon>Coccinellidae</taxon>
        <taxon>Epilachninae</taxon>
        <taxon>Epilachnini</taxon>
        <taxon>Henosepilachna</taxon>
    </lineage>
</organism>
<dbReference type="SMART" id="SM00320">
    <property type="entry name" value="WD40"/>
    <property type="match status" value="4"/>
</dbReference>
<comment type="caution">
    <text evidence="3">The sequence shown here is derived from an EMBL/GenBank/DDBJ whole genome shotgun (WGS) entry which is preliminary data.</text>
</comment>
<evidence type="ECO:0000256" key="1">
    <source>
        <dbReference type="ARBA" id="ARBA00004496"/>
    </source>
</evidence>
<dbReference type="PANTHER" id="PTHR46853:SF1">
    <property type="entry name" value="METHYLOSOME PROTEIN 50"/>
    <property type="match status" value="1"/>
</dbReference>
<evidence type="ECO:0000313" key="3">
    <source>
        <dbReference type="EMBL" id="KAK9882422.1"/>
    </source>
</evidence>
<dbReference type="InterPro" id="IPR052139">
    <property type="entry name" value="Methylosome_Comp_WDR77"/>
</dbReference>
<dbReference type="SUPFAM" id="SSF50978">
    <property type="entry name" value="WD40 repeat-like"/>
    <property type="match status" value="1"/>
</dbReference>
<dbReference type="AlphaFoldDB" id="A0AAW1UR21"/>
<evidence type="ECO:0000256" key="2">
    <source>
        <dbReference type="ARBA" id="ARBA00022490"/>
    </source>
</evidence>
<keyword evidence="2" id="KW-0963">Cytoplasm</keyword>
<dbReference type="Gene3D" id="2.130.10.10">
    <property type="entry name" value="YVTN repeat-like/Quinoprotein amine dehydrogenase"/>
    <property type="match status" value="1"/>
</dbReference>
<dbReference type="GO" id="GO:0007309">
    <property type="term" value="P:oocyte axis specification"/>
    <property type="evidence" value="ECO:0007669"/>
    <property type="project" value="TreeGrafter"/>
</dbReference>
<dbReference type="EMBL" id="JARQZJ010000075">
    <property type="protein sequence ID" value="KAK9882422.1"/>
    <property type="molecule type" value="Genomic_DNA"/>
</dbReference>
<keyword evidence="4" id="KW-1185">Reference proteome</keyword>
<evidence type="ECO:0000313" key="4">
    <source>
        <dbReference type="Proteomes" id="UP001431783"/>
    </source>
</evidence>
<gene>
    <name evidence="3" type="ORF">WA026_020944</name>
</gene>
<comment type="subcellular location">
    <subcellularLocation>
        <location evidence="1">Cytoplasm</location>
    </subcellularLocation>
</comment>
<protein>
    <submittedName>
        <fullName evidence="3">Uncharacterized protein</fullName>
    </submittedName>
</protein>
<dbReference type="InterPro" id="IPR015943">
    <property type="entry name" value="WD40/YVTN_repeat-like_dom_sf"/>
</dbReference>
<reference evidence="3 4" key="1">
    <citation type="submission" date="2023-03" db="EMBL/GenBank/DDBJ databases">
        <title>Genome insight into feeding habits of ladybird beetles.</title>
        <authorList>
            <person name="Li H.-S."/>
            <person name="Huang Y.-H."/>
            <person name="Pang H."/>
        </authorList>
    </citation>
    <scope>NUCLEOTIDE SEQUENCE [LARGE SCALE GENOMIC DNA]</scope>
    <source>
        <strain evidence="3">SYSU_2023b</strain>
        <tissue evidence="3">Whole body</tissue>
    </source>
</reference>
<proteinExistence type="predicted"/>